<dbReference type="Proteomes" id="UP000613582">
    <property type="component" value="Unassembled WGS sequence"/>
</dbReference>
<keyword evidence="7 12" id="KW-1133">Transmembrane helix</keyword>
<evidence type="ECO:0000313" key="14">
    <source>
        <dbReference type="Proteomes" id="UP000613582"/>
    </source>
</evidence>
<feature type="transmembrane region" description="Helical" evidence="12">
    <location>
        <begin position="248"/>
        <end position="267"/>
    </location>
</feature>
<keyword evidence="10" id="KW-0997">Cell inner membrane</keyword>
<dbReference type="PANTHER" id="PTHR32024">
    <property type="entry name" value="TRK SYSTEM POTASSIUM UPTAKE PROTEIN TRKG-RELATED"/>
    <property type="match status" value="1"/>
</dbReference>
<protein>
    <recommendedName>
        <fullName evidence="10">Trk system potassium uptake protein</fullName>
    </recommendedName>
</protein>
<feature type="binding site" evidence="11">
    <location>
        <position position="117"/>
    </location>
    <ligand>
        <name>K(+)</name>
        <dbReference type="ChEBI" id="CHEBI:29103"/>
    </ligand>
</feature>
<feature type="binding site" evidence="11">
    <location>
        <position position="225"/>
    </location>
    <ligand>
        <name>K(+)</name>
        <dbReference type="ChEBI" id="CHEBI:29103"/>
    </ligand>
</feature>
<keyword evidence="5 12" id="KW-0812">Transmembrane</keyword>
<evidence type="ECO:0000256" key="2">
    <source>
        <dbReference type="ARBA" id="ARBA00022448"/>
    </source>
</evidence>
<comment type="function">
    <text evidence="10">Low-affinity potassium transport system. Interacts with Trk system potassium uptake protein TrkA.</text>
</comment>
<name>A0A8J2V3G8_9PROT</name>
<keyword evidence="9 10" id="KW-0472">Membrane</keyword>
<evidence type="ECO:0000256" key="6">
    <source>
        <dbReference type="ARBA" id="ARBA00022958"/>
    </source>
</evidence>
<dbReference type="PIRSF" id="PIRSF006247">
    <property type="entry name" value="TrkH"/>
    <property type="match status" value="1"/>
</dbReference>
<reference evidence="13" key="2">
    <citation type="submission" date="2020-09" db="EMBL/GenBank/DDBJ databases">
        <authorList>
            <person name="Sun Q."/>
            <person name="Zhou Y."/>
        </authorList>
    </citation>
    <scope>NUCLEOTIDE SEQUENCE</scope>
    <source>
        <strain evidence="13">CGMCC 1.12921</strain>
    </source>
</reference>
<feature type="binding site" evidence="11">
    <location>
        <position position="325"/>
    </location>
    <ligand>
        <name>K(+)</name>
        <dbReference type="ChEBI" id="CHEBI:29103"/>
    </ligand>
</feature>
<sequence length="492" mass="52489">MINFRPVILVIGALTAALGGLMLLPLLADLTASDPYLRQNWSAFAAGSLLCVFAGLGLFATASGGGFETMTVRQGFLITTLSWVVLVLFASVPFMLGLYKMSFTDAFFEAMSGLTTTGATVIIGLDDAPPGLLLWRSMLQWLGGIGIVIMAIAILPMLSVGGMQLFRLESSDKNSDKILPGASQIAAAITGLYVFFTALCAMLYWGMGMTAFDAVNHAMTTIATGGFSTKDASFGYFLDSGDYGPVDVVAAAFMIVGSLPFGIYLLAMRGRINALFTDSQVRFFLMIASASIVVILLRLFYLYEIDLFTAFRLSAFNVISIMTGTGYASTDYGLWGAFAYGFFFCIMFVGGCAGSTSCGLKIFRLQVALAALTVYGKRLIFPHGVFIAHYNGRALTDDVFISVLSFFFVYFAGFATVAVILSLFGLDPVTALSAAGSAIANVGPGLGDIVGPSGNYESLPTGAKWVLSAGMLLGRLEFFTVLVLFAPSFWRR</sequence>
<comment type="subcellular location">
    <subcellularLocation>
        <location evidence="10">Cell inner membrane</location>
        <topology evidence="10">Multi-pass membrane protein</topology>
    </subcellularLocation>
    <subcellularLocation>
        <location evidence="1">Cell membrane</location>
        <topology evidence="1">Multi-pass membrane protein</topology>
    </subcellularLocation>
</comment>
<feature type="transmembrane region" description="Helical" evidence="12">
    <location>
        <begin position="283"/>
        <end position="303"/>
    </location>
</feature>
<keyword evidence="3 10" id="KW-1003">Cell membrane</keyword>
<dbReference type="Pfam" id="PF02386">
    <property type="entry name" value="TrkH"/>
    <property type="match status" value="1"/>
</dbReference>
<feature type="binding site" evidence="11">
    <location>
        <position position="116"/>
    </location>
    <ligand>
        <name>K(+)</name>
        <dbReference type="ChEBI" id="CHEBI:29103"/>
    </ligand>
</feature>
<evidence type="ECO:0000256" key="1">
    <source>
        <dbReference type="ARBA" id="ARBA00004651"/>
    </source>
</evidence>
<feature type="transmembrane region" description="Helical" evidence="12">
    <location>
        <begin position="106"/>
        <end position="125"/>
    </location>
</feature>
<comment type="similarity">
    <text evidence="10">Belongs to the TrkH potassium transport family.</text>
</comment>
<evidence type="ECO:0000256" key="8">
    <source>
        <dbReference type="ARBA" id="ARBA00023065"/>
    </source>
</evidence>
<feature type="transmembrane region" description="Helical" evidence="12">
    <location>
        <begin position="40"/>
        <end position="60"/>
    </location>
</feature>
<reference evidence="13" key="1">
    <citation type="journal article" date="2014" name="Int. J. Syst. Evol. Microbiol.">
        <title>Complete genome sequence of Corynebacterium casei LMG S-19264T (=DSM 44701T), isolated from a smear-ripened cheese.</title>
        <authorList>
            <consortium name="US DOE Joint Genome Institute (JGI-PGF)"/>
            <person name="Walter F."/>
            <person name="Albersmeier A."/>
            <person name="Kalinowski J."/>
            <person name="Ruckert C."/>
        </authorList>
    </citation>
    <scope>NUCLEOTIDE SEQUENCE</scope>
    <source>
        <strain evidence="13">CGMCC 1.12921</strain>
    </source>
</reference>
<evidence type="ECO:0000256" key="3">
    <source>
        <dbReference type="ARBA" id="ARBA00022475"/>
    </source>
</evidence>
<proteinExistence type="inferred from homology"/>
<dbReference type="AlphaFoldDB" id="A0A8J2V3G8"/>
<feature type="transmembrane region" description="Helical" evidence="12">
    <location>
        <begin position="465"/>
        <end position="486"/>
    </location>
</feature>
<evidence type="ECO:0000256" key="10">
    <source>
        <dbReference type="PIRNR" id="PIRNR006247"/>
    </source>
</evidence>
<evidence type="ECO:0000256" key="9">
    <source>
        <dbReference type="ARBA" id="ARBA00023136"/>
    </source>
</evidence>
<evidence type="ECO:0000256" key="5">
    <source>
        <dbReference type="ARBA" id="ARBA00022692"/>
    </source>
</evidence>
<evidence type="ECO:0000313" key="13">
    <source>
        <dbReference type="EMBL" id="GGD12691.1"/>
    </source>
</evidence>
<keyword evidence="4 10" id="KW-0633">Potassium transport</keyword>
<keyword evidence="6 10" id="KW-0630">Potassium</keyword>
<organism evidence="13 14">
    <name type="scientific">Aquisalinus flavus</name>
    <dbReference type="NCBI Taxonomy" id="1526572"/>
    <lineage>
        <taxon>Bacteria</taxon>
        <taxon>Pseudomonadati</taxon>
        <taxon>Pseudomonadota</taxon>
        <taxon>Alphaproteobacteria</taxon>
        <taxon>Parvularculales</taxon>
        <taxon>Parvularculaceae</taxon>
        <taxon>Aquisalinus</taxon>
    </lineage>
</organism>
<comment type="caution">
    <text evidence="13">The sequence shown here is derived from an EMBL/GenBank/DDBJ whole genome shotgun (WGS) entry which is preliminary data.</text>
</comment>
<gene>
    <name evidence="13" type="ORF">GCM10011342_21840</name>
</gene>
<dbReference type="RefSeq" id="WP_188158388.1">
    <property type="nucleotide sequence ID" value="NZ_BMGH01000001.1"/>
</dbReference>
<keyword evidence="8 10" id="KW-0406">Ion transport</keyword>
<dbReference type="PANTHER" id="PTHR32024:SF3">
    <property type="entry name" value="TRK SYSTEM POTASSIUM UPTAKE PROTEIN"/>
    <property type="match status" value="1"/>
</dbReference>
<dbReference type="InterPro" id="IPR003445">
    <property type="entry name" value="Cat_transpt"/>
</dbReference>
<keyword evidence="2 10" id="KW-0813">Transport</keyword>
<keyword evidence="11" id="KW-0479">Metal-binding</keyword>
<dbReference type="GO" id="GO:0046872">
    <property type="term" value="F:metal ion binding"/>
    <property type="evidence" value="ECO:0007669"/>
    <property type="project" value="UniProtKB-KW"/>
</dbReference>
<dbReference type="GO" id="GO:0005886">
    <property type="term" value="C:plasma membrane"/>
    <property type="evidence" value="ECO:0007669"/>
    <property type="project" value="UniProtKB-SubCell"/>
</dbReference>
<accession>A0A8J2V3G8</accession>
<feature type="transmembrane region" description="Helical" evidence="12">
    <location>
        <begin position="80"/>
        <end position="99"/>
    </location>
</feature>
<dbReference type="EMBL" id="BMGH01000001">
    <property type="protein sequence ID" value="GGD12691.1"/>
    <property type="molecule type" value="Genomic_DNA"/>
</dbReference>
<feature type="transmembrane region" description="Helical" evidence="12">
    <location>
        <begin position="6"/>
        <end position="28"/>
    </location>
</feature>
<dbReference type="GO" id="GO:0015379">
    <property type="term" value="F:potassium:chloride symporter activity"/>
    <property type="evidence" value="ECO:0007669"/>
    <property type="project" value="InterPro"/>
</dbReference>
<evidence type="ECO:0000256" key="7">
    <source>
        <dbReference type="ARBA" id="ARBA00022989"/>
    </source>
</evidence>
<evidence type="ECO:0000256" key="4">
    <source>
        <dbReference type="ARBA" id="ARBA00022538"/>
    </source>
</evidence>
<feature type="transmembrane region" description="Helical" evidence="12">
    <location>
        <begin position="145"/>
        <end position="166"/>
    </location>
</feature>
<feature type="binding site" evidence="11">
    <location>
        <position position="442"/>
    </location>
    <ligand>
        <name>K(+)</name>
        <dbReference type="ChEBI" id="CHEBI:29103"/>
    </ligand>
</feature>
<keyword evidence="14" id="KW-1185">Reference proteome</keyword>
<feature type="transmembrane region" description="Helical" evidence="12">
    <location>
        <begin position="178"/>
        <end position="205"/>
    </location>
</feature>
<evidence type="ECO:0000256" key="11">
    <source>
        <dbReference type="PIRSR" id="PIRSR006247-1"/>
    </source>
</evidence>
<feature type="transmembrane region" description="Helical" evidence="12">
    <location>
        <begin position="399"/>
        <end position="424"/>
    </location>
</feature>
<feature type="transmembrane region" description="Helical" evidence="12">
    <location>
        <begin position="332"/>
        <end position="354"/>
    </location>
</feature>
<feature type="binding site" evidence="11">
    <location>
        <position position="441"/>
    </location>
    <ligand>
        <name>K(+)</name>
        <dbReference type="ChEBI" id="CHEBI:29103"/>
    </ligand>
</feature>
<dbReference type="InterPro" id="IPR004772">
    <property type="entry name" value="TrkH"/>
</dbReference>
<evidence type="ECO:0000256" key="12">
    <source>
        <dbReference type="SAM" id="Phobius"/>
    </source>
</evidence>